<dbReference type="GO" id="GO:0005524">
    <property type="term" value="F:ATP binding"/>
    <property type="evidence" value="ECO:0007669"/>
    <property type="project" value="UniProtKB-UniRule"/>
</dbReference>
<keyword evidence="1" id="KW-0119">Carbohydrate metabolism</keyword>
<dbReference type="GO" id="GO:0016773">
    <property type="term" value="F:phosphotransferase activity, alcohol group as acceptor"/>
    <property type="evidence" value="ECO:0007669"/>
    <property type="project" value="UniProtKB-UniRule"/>
</dbReference>
<comment type="similarity">
    <text evidence="1">Belongs to the anhydro-N-acetylmuramic acid kinase family.</text>
</comment>
<dbReference type="HAMAP" id="MF_01270">
    <property type="entry name" value="AnhMurNAc_kinase"/>
    <property type="match status" value="1"/>
</dbReference>
<dbReference type="PANTHER" id="PTHR30605">
    <property type="entry name" value="ANHYDRO-N-ACETYLMURAMIC ACID KINASE"/>
    <property type="match status" value="1"/>
</dbReference>
<sequence length="436" mass="45124">MIVIGISSGTSVDAIDAAAADLDLRPDGTLYLRPLGHAEYAWPDHLRRRILAALPPAAVDLGEVCQLDTLVGQEFGAAARSAVDDLAGGDADLVASHGQTLHHWVVAGRARGTLQLGNPAWIAERSRRPVVNDFRVADVAAGGQGAPLVSVLDALWLGHDGPAGAASTAALNVGGIANVTIVGSRDEPVLGWDTGPGNCLLDAAVQRLTGEPFDRDGELAAQGVVDREALDALLDDPYYALPVPRSTGRELYDGEYVGERLAAAGVRADRLSTPDLVATLVELTAATVARSIADHAPPGGVERVVISGGGARNPVLRDRLRALLPATTALVTADELGLPADGKEAYLFALLGFLGVHGVPGTAAGPHRRQATGARRPVVLGSLTPPTPLPLAAVRGPVRRLVLTTAPSPRTAPRDLAAPSHLTTPNHLTTPRGSIR</sequence>
<proteinExistence type="inferred from homology"/>
<dbReference type="Proteomes" id="UP000189777">
    <property type="component" value="Unassembled WGS sequence"/>
</dbReference>
<dbReference type="PANTHER" id="PTHR30605:SF0">
    <property type="entry name" value="ANHYDRO-N-ACETYLMURAMIC ACID KINASE"/>
    <property type="match status" value="1"/>
</dbReference>
<dbReference type="UniPathway" id="UPA00544"/>
<feature type="compositionally biased region" description="Polar residues" evidence="2">
    <location>
        <begin position="421"/>
        <end position="436"/>
    </location>
</feature>
<evidence type="ECO:0000313" key="3">
    <source>
        <dbReference type="EMBL" id="SKC65752.1"/>
    </source>
</evidence>
<keyword evidence="1" id="KW-0547">Nucleotide-binding</keyword>
<evidence type="ECO:0000313" key="4">
    <source>
        <dbReference type="Proteomes" id="UP000189777"/>
    </source>
</evidence>
<feature type="region of interest" description="Disordered" evidence="2">
    <location>
        <begin position="405"/>
        <end position="436"/>
    </location>
</feature>
<organism evidence="3 4">
    <name type="scientific">Krasilnikoviella flava</name>
    <dbReference type="NCBI Taxonomy" id="526729"/>
    <lineage>
        <taxon>Bacteria</taxon>
        <taxon>Bacillati</taxon>
        <taxon>Actinomycetota</taxon>
        <taxon>Actinomycetes</taxon>
        <taxon>Micrococcales</taxon>
        <taxon>Promicromonosporaceae</taxon>
        <taxon>Krasilnikoviella</taxon>
    </lineage>
</organism>
<dbReference type="OrthoDB" id="9763949at2"/>
<dbReference type="GO" id="GO:0009254">
    <property type="term" value="P:peptidoglycan turnover"/>
    <property type="evidence" value="ECO:0007669"/>
    <property type="project" value="UniProtKB-UniRule"/>
</dbReference>
<dbReference type="GO" id="GO:0016301">
    <property type="term" value="F:kinase activity"/>
    <property type="evidence" value="ECO:0007669"/>
    <property type="project" value="UniProtKB-KW"/>
</dbReference>
<keyword evidence="4" id="KW-1185">Reference proteome</keyword>
<keyword evidence="1" id="KW-0808">Transferase</keyword>
<dbReference type="NCBIfam" id="NF007146">
    <property type="entry name" value="PRK09585.2-6"/>
    <property type="match status" value="1"/>
</dbReference>
<gene>
    <name evidence="1" type="primary">anmK</name>
    <name evidence="3" type="ORF">SAMN04324258_2251</name>
</gene>
<dbReference type="STRING" id="526729.SAMN04324258_2251"/>
<dbReference type="SUPFAM" id="SSF53067">
    <property type="entry name" value="Actin-like ATPase domain"/>
    <property type="match status" value="1"/>
</dbReference>
<dbReference type="UniPathway" id="UPA00343"/>
<dbReference type="EC" id="2.7.1.170" evidence="1"/>
<dbReference type="RefSeq" id="WP_079574993.1">
    <property type="nucleotide sequence ID" value="NZ_FUZQ01000004.1"/>
</dbReference>
<dbReference type="InterPro" id="IPR005338">
    <property type="entry name" value="Anhydro_N_Ac-Mur_kinase"/>
</dbReference>
<comment type="catalytic activity">
    <reaction evidence="1">
        <text>1,6-anhydro-N-acetyl-beta-muramate + ATP + H2O = N-acetyl-D-muramate 6-phosphate + ADP + H(+)</text>
        <dbReference type="Rhea" id="RHEA:24952"/>
        <dbReference type="ChEBI" id="CHEBI:15377"/>
        <dbReference type="ChEBI" id="CHEBI:15378"/>
        <dbReference type="ChEBI" id="CHEBI:30616"/>
        <dbReference type="ChEBI" id="CHEBI:58690"/>
        <dbReference type="ChEBI" id="CHEBI:58722"/>
        <dbReference type="ChEBI" id="CHEBI:456216"/>
        <dbReference type="EC" id="2.7.1.170"/>
    </reaction>
</comment>
<comment type="function">
    <text evidence="1">Catalyzes the specific phosphorylation of 1,6-anhydro-N-acetylmuramic acid (anhMurNAc) with the simultaneous cleavage of the 1,6-anhydro ring, generating MurNAc-6-P. Is required for the utilization of anhMurNAc either imported from the medium or derived from its own cell wall murein, and thus plays a role in cell wall recycling.</text>
</comment>
<comment type="pathway">
    <text evidence="1">Amino-sugar metabolism; 1,6-anhydro-N-acetylmuramate degradation.</text>
</comment>
<comment type="pathway">
    <text evidence="1">Cell wall biogenesis; peptidoglycan recycling.</text>
</comment>
<dbReference type="GO" id="GO:0097175">
    <property type="term" value="P:1,6-anhydro-N-acetyl-beta-muramic acid catabolic process"/>
    <property type="evidence" value="ECO:0007669"/>
    <property type="project" value="UniProtKB-UniRule"/>
</dbReference>
<dbReference type="Gene3D" id="3.30.420.40">
    <property type="match status" value="2"/>
</dbReference>
<protein>
    <recommendedName>
        <fullName evidence="1">Anhydro-N-acetylmuramic acid kinase</fullName>
        <ecNumber evidence="1">2.7.1.170</ecNumber>
    </recommendedName>
    <alternativeName>
        <fullName evidence="1">AnhMurNAc kinase</fullName>
    </alternativeName>
</protein>
<accession>A0A1T5KPU4</accession>
<dbReference type="GO" id="GO:0006040">
    <property type="term" value="P:amino sugar metabolic process"/>
    <property type="evidence" value="ECO:0007669"/>
    <property type="project" value="InterPro"/>
</dbReference>
<dbReference type="Pfam" id="PF03702">
    <property type="entry name" value="AnmK"/>
    <property type="match status" value="1"/>
</dbReference>
<keyword evidence="1" id="KW-0067">ATP-binding</keyword>
<evidence type="ECO:0000256" key="2">
    <source>
        <dbReference type="SAM" id="MobiDB-lite"/>
    </source>
</evidence>
<dbReference type="AlphaFoldDB" id="A0A1T5KPU4"/>
<reference evidence="3 4" key="1">
    <citation type="submission" date="2017-02" db="EMBL/GenBank/DDBJ databases">
        <authorList>
            <person name="Peterson S.W."/>
        </authorList>
    </citation>
    <scope>NUCLEOTIDE SEQUENCE [LARGE SCALE GENOMIC DNA]</scope>
    <source>
        <strain evidence="3 4">DSM 21481</strain>
    </source>
</reference>
<keyword evidence="1 3" id="KW-0418">Kinase</keyword>
<name>A0A1T5KPU4_9MICO</name>
<dbReference type="InterPro" id="IPR043129">
    <property type="entry name" value="ATPase_NBD"/>
</dbReference>
<dbReference type="EMBL" id="FUZQ01000004">
    <property type="protein sequence ID" value="SKC65752.1"/>
    <property type="molecule type" value="Genomic_DNA"/>
</dbReference>
<evidence type="ECO:0000256" key="1">
    <source>
        <dbReference type="HAMAP-Rule" id="MF_01270"/>
    </source>
</evidence>
<feature type="binding site" evidence="1">
    <location>
        <begin position="9"/>
        <end position="16"/>
    </location>
    <ligand>
        <name>ATP</name>
        <dbReference type="ChEBI" id="CHEBI:30616"/>
    </ligand>
</feature>